<proteinExistence type="predicted"/>
<keyword evidence="1" id="KW-0805">Transcription regulation</keyword>
<organism evidence="5 6">
    <name type="scientific">Roseovarius rhodophyticola</name>
    <dbReference type="NCBI Taxonomy" id="3080827"/>
    <lineage>
        <taxon>Bacteria</taxon>
        <taxon>Pseudomonadati</taxon>
        <taxon>Pseudomonadota</taxon>
        <taxon>Alphaproteobacteria</taxon>
        <taxon>Rhodobacterales</taxon>
        <taxon>Roseobacteraceae</taxon>
        <taxon>Roseovarius</taxon>
    </lineage>
</organism>
<evidence type="ECO:0000313" key="5">
    <source>
        <dbReference type="EMBL" id="WYK17036.1"/>
    </source>
</evidence>
<dbReference type="Pfam" id="PF01037">
    <property type="entry name" value="AsnC_trans_reg"/>
    <property type="match status" value="1"/>
</dbReference>
<name>A0ABZ2TBM2_9RHOB</name>
<dbReference type="InterPro" id="IPR036388">
    <property type="entry name" value="WH-like_DNA-bd_sf"/>
</dbReference>
<dbReference type="SMART" id="SM00344">
    <property type="entry name" value="HTH_ASNC"/>
    <property type="match status" value="1"/>
</dbReference>
<dbReference type="CDD" id="cd00090">
    <property type="entry name" value="HTH_ARSR"/>
    <property type="match status" value="1"/>
</dbReference>
<accession>A0ABZ2TBM2</accession>
<dbReference type="InterPro" id="IPR019885">
    <property type="entry name" value="Tscrpt_reg_HTH_AsnC-type_CS"/>
</dbReference>
<evidence type="ECO:0000256" key="2">
    <source>
        <dbReference type="ARBA" id="ARBA00023125"/>
    </source>
</evidence>
<dbReference type="PANTHER" id="PTHR30154:SF17">
    <property type="entry name" value="DNA-BINDING TRANSCRIPTIONAL ACTIVATOR DECR"/>
    <property type="match status" value="1"/>
</dbReference>
<sequence>MSKIDALDLKILNALQHESDLGLEELGDIVGLSRNACWRRIKALEEAGIIRGRVALLDAKKLDLGLSVFIQIKAAAHDASWLEQFARATRDMNQIQGVYRMTGDLDYLIRARVADMADYDRLYQTLVTRVPMGDVSASFVMEEIKDTTALPLL</sequence>
<gene>
    <name evidence="5" type="ORF">RZS32_011440</name>
</gene>
<evidence type="ECO:0000259" key="4">
    <source>
        <dbReference type="PROSITE" id="PS50956"/>
    </source>
</evidence>
<dbReference type="RefSeq" id="WP_317057110.1">
    <property type="nucleotide sequence ID" value="NZ_CP146606.1"/>
</dbReference>
<evidence type="ECO:0000313" key="6">
    <source>
        <dbReference type="Proteomes" id="UP001281305"/>
    </source>
</evidence>
<dbReference type="PROSITE" id="PS50956">
    <property type="entry name" value="HTH_ASNC_2"/>
    <property type="match status" value="1"/>
</dbReference>
<evidence type="ECO:0000256" key="1">
    <source>
        <dbReference type="ARBA" id="ARBA00023015"/>
    </source>
</evidence>
<dbReference type="InterPro" id="IPR000485">
    <property type="entry name" value="AsnC-type_HTH_dom"/>
</dbReference>
<reference evidence="5 6" key="1">
    <citation type="submission" date="2024-02" db="EMBL/GenBank/DDBJ databases">
        <title>Roseovarius strain W115 nov., isolated from a marine algae.</title>
        <authorList>
            <person name="Lee M.W."/>
            <person name="Lee J.K."/>
            <person name="Kim J.M."/>
            <person name="Choi D.G."/>
            <person name="Baek J.H."/>
            <person name="Bayburt H."/>
            <person name="Jung J.J."/>
            <person name="Han D.M."/>
            <person name="Jeon C.O."/>
        </authorList>
    </citation>
    <scope>NUCLEOTIDE SEQUENCE [LARGE SCALE GENOMIC DNA]</scope>
    <source>
        <strain evidence="5 6">W115</strain>
    </source>
</reference>
<protein>
    <submittedName>
        <fullName evidence="5">Lrp/AsnC family transcriptional regulator</fullName>
    </submittedName>
</protein>
<dbReference type="SUPFAM" id="SSF46785">
    <property type="entry name" value="Winged helix' DNA-binding domain"/>
    <property type="match status" value="1"/>
</dbReference>
<dbReference type="Gene3D" id="3.30.70.920">
    <property type="match status" value="1"/>
</dbReference>
<keyword evidence="2" id="KW-0238">DNA-binding</keyword>
<dbReference type="Pfam" id="PF13412">
    <property type="entry name" value="HTH_24"/>
    <property type="match status" value="1"/>
</dbReference>
<dbReference type="InterPro" id="IPR011991">
    <property type="entry name" value="ArsR-like_HTH"/>
</dbReference>
<dbReference type="EMBL" id="CP146606">
    <property type="protein sequence ID" value="WYK17036.1"/>
    <property type="molecule type" value="Genomic_DNA"/>
</dbReference>
<dbReference type="PANTHER" id="PTHR30154">
    <property type="entry name" value="LEUCINE-RESPONSIVE REGULATORY PROTEIN"/>
    <property type="match status" value="1"/>
</dbReference>
<dbReference type="InterPro" id="IPR019887">
    <property type="entry name" value="Tscrpt_reg_AsnC/Lrp_C"/>
</dbReference>
<evidence type="ECO:0000256" key="3">
    <source>
        <dbReference type="ARBA" id="ARBA00023163"/>
    </source>
</evidence>
<dbReference type="Gene3D" id="1.10.10.10">
    <property type="entry name" value="Winged helix-like DNA-binding domain superfamily/Winged helix DNA-binding domain"/>
    <property type="match status" value="1"/>
</dbReference>
<dbReference type="InterPro" id="IPR019888">
    <property type="entry name" value="Tscrpt_reg_AsnC-like"/>
</dbReference>
<dbReference type="Proteomes" id="UP001281305">
    <property type="component" value="Chromosome"/>
</dbReference>
<dbReference type="InterPro" id="IPR036390">
    <property type="entry name" value="WH_DNA-bd_sf"/>
</dbReference>
<keyword evidence="6" id="KW-1185">Reference proteome</keyword>
<dbReference type="SUPFAM" id="SSF54909">
    <property type="entry name" value="Dimeric alpha+beta barrel"/>
    <property type="match status" value="1"/>
</dbReference>
<dbReference type="InterPro" id="IPR011008">
    <property type="entry name" value="Dimeric_a/b-barrel"/>
</dbReference>
<dbReference type="PRINTS" id="PR00033">
    <property type="entry name" value="HTHASNC"/>
</dbReference>
<keyword evidence="3" id="KW-0804">Transcription</keyword>
<dbReference type="PROSITE" id="PS00519">
    <property type="entry name" value="HTH_ASNC_1"/>
    <property type="match status" value="1"/>
</dbReference>
<feature type="domain" description="HTH asnC-type" evidence="4">
    <location>
        <begin position="4"/>
        <end position="67"/>
    </location>
</feature>